<reference evidence="1 2" key="1">
    <citation type="submission" date="2016-06" db="EMBL/GenBank/DDBJ databases">
        <authorList>
            <person name="Kjaerup R.B."/>
            <person name="Dalgaard T.S."/>
            <person name="Juul-Madsen H.R."/>
        </authorList>
    </citation>
    <scope>NUCLEOTIDE SEQUENCE [LARGE SCALE GENOMIC DNA]</scope>
    <source>
        <strain evidence="1">LMG947</strain>
    </source>
</reference>
<evidence type="ECO:0000313" key="1">
    <source>
        <dbReference type="EMBL" id="SBV50871.1"/>
    </source>
</evidence>
<sequence>MICSSEKRFFTSNLLGIGNWTPNRCATQTRGDVVEITPAQFSLIEHCLPAQRGNVGMTNLQVVNAILYVAELQIARPAQAFWQLAYGVHTHEPLGQGRCAGPDVC</sequence>
<gene>
    <name evidence="1" type="ORF">XBLMG947_1653</name>
</gene>
<name>A0A1C3NKH7_9XANT</name>
<evidence type="ECO:0000313" key="2">
    <source>
        <dbReference type="Proteomes" id="UP000092503"/>
    </source>
</evidence>
<dbReference type="AlphaFoldDB" id="A0A1C3NKH7"/>
<accession>A0A1C3NKH7</accession>
<organism evidence="1 2">
    <name type="scientific">Xanthomonas bromi</name>
    <dbReference type="NCBI Taxonomy" id="56449"/>
    <lineage>
        <taxon>Bacteria</taxon>
        <taxon>Pseudomonadati</taxon>
        <taxon>Pseudomonadota</taxon>
        <taxon>Gammaproteobacteria</taxon>
        <taxon>Lysobacterales</taxon>
        <taxon>Lysobacteraceae</taxon>
        <taxon>Xanthomonas</taxon>
    </lineage>
</organism>
<dbReference type="EMBL" id="FLTX01000023">
    <property type="protein sequence ID" value="SBV50871.1"/>
    <property type="molecule type" value="Genomic_DNA"/>
</dbReference>
<protein>
    <submittedName>
        <fullName evidence="1">Transposase</fullName>
    </submittedName>
</protein>
<dbReference type="Proteomes" id="UP000092503">
    <property type="component" value="Unassembled WGS sequence"/>
</dbReference>
<proteinExistence type="predicted"/>
<dbReference type="STRING" id="56449.XBLMG947_1653"/>